<accession>A0ACA9Y0E1</accession>
<keyword evidence="2" id="KW-1185">Reference proteome</keyword>
<reference evidence="1" key="1">
    <citation type="submission" date="2022-06" db="EMBL/GenBank/DDBJ databases">
        <authorList>
            <person name="Legras J.-L."/>
            <person name="Devillers H."/>
            <person name="Grondin C."/>
        </authorList>
    </citation>
    <scope>NUCLEOTIDE SEQUENCE</scope>
    <source>
        <strain evidence="1">CLIB 1444</strain>
    </source>
</reference>
<comment type="caution">
    <text evidence="1">The sequence shown here is derived from an EMBL/GenBank/DDBJ whole genome shotgun (WGS) entry which is preliminary data.</text>
</comment>
<name>A0ACA9Y0E1_9ASCO</name>
<proteinExistence type="predicted"/>
<sequence>MSKVNASVKSNMKGVNNSSTYAYDNGERRIIDPVVAKLKEARRLEKEKKEKELREKKGLAPKSKPKPKLKSTIPMRTSGNSNLPKKDKSKSKSPVKDVKSVAQPRRPVTKMNFNDLMKKATSIDQSKLTISFKSKSKSPENTSTSTRDKYKPKSSSDRSSKVQNSKPPLRKPMRPESNSTKVDIPAKLTAPIPTRKPSEKLAAKLKQKQESKQEEDFESDMDSFIASDEEDYQKDVGYDRDEIWKMFNKGKSRSDFRYDDYDSDDMEATGAEIFDEELRSKRRAELEDRRELEEEQRRAEMKRQRKMKQGR</sequence>
<gene>
    <name evidence="1" type="ORF">CLIB1444_01S05776</name>
</gene>
<organism evidence="1 2">
    <name type="scientific">[Candida] jaroonii</name>
    <dbReference type="NCBI Taxonomy" id="467808"/>
    <lineage>
        <taxon>Eukaryota</taxon>
        <taxon>Fungi</taxon>
        <taxon>Dikarya</taxon>
        <taxon>Ascomycota</taxon>
        <taxon>Saccharomycotina</taxon>
        <taxon>Pichiomycetes</taxon>
        <taxon>Debaryomycetaceae</taxon>
        <taxon>Yamadazyma</taxon>
    </lineage>
</organism>
<evidence type="ECO:0000313" key="1">
    <source>
        <dbReference type="EMBL" id="CAH6718395.1"/>
    </source>
</evidence>
<dbReference type="Proteomes" id="UP001152531">
    <property type="component" value="Unassembled WGS sequence"/>
</dbReference>
<evidence type="ECO:0000313" key="2">
    <source>
        <dbReference type="Proteomes" id="UP001152531"/>
    </source>
</evidence>
<dbReference type="EMBL" id="CALSDN010000001">
    <property type="protein sequence ID" value="CAH6718395.1"/>
    <property type="molecule type" value="Genomic_DNA"/>
</dbReference>
<protein>
    <submittedName>
        <fullName evidence="1">Protein Spt2p</fullName>
    </submittedName>
</protein>